<keyword evidence="4" id="KW-0472">Membrane</keyword>
<feature type="domain" description="RagB/SusD" evidence="6">
    <location>
        <begin position="305"/>
        <end position="606"/>
    </location>
</feature>
<dbReference type="RefSeq" id="WP_136880355.1">
    <property type="nucleotide sequence ID" value="NZ_SWDX01000004.1"/>
</dbReference>
<dbReference type="SUPFAM" id="SSF48452">
    <property type="entry name" value="TPR-like"/>
    <property type="match status" value="1"/>
</dbReference>
<feature type="domain" description="SusD-like N-terminal" evidence="7">
    <location>
        <begin position="24"/>
        <end position="224"/>
    </location>
</feature>
<dbReference type="Proteomes" id="UP000309594">
    <property type="component" value="Unassembled WGS sequence"/>
</dbReference>
<keyword evidence="5" id="KW-0998">Cell outer membrane</keyword>
<dbReference type="AlphaFoldDB" id="A0A4U1GE54"/>
<gene>
    <name evidence="8" type="ORF">FBD94_12000</name>
</gene>
<comment type="similarity">
    <text evidence="2">Belongs to the SusD family.</text>
</comment>
<dbReference type="Gene3D" id="1.25.40.390">
    <property type="match status" value="1"/>
</dbReference>
<dbReference type="PROSITE" id="PS51257">
    <property type="entry name" value="PROKAR_LIPOPROTEIN"/>
    <property type="match status" value="1"/>
</dbReference>
<comment type="caution">
    <text evidence="8">The sequence shown here is derived from an EMBL/GenBank/DDBJ whole genome shotgun (WGS) entry which is preliminary data.</text>
</comment>
<protein>
    <submittedName>
        <fullName evidence="8">RagB/SusD family nutrient uptake outer membrane protein</fullName>
    </submittedName>
</protein>
<dbReference type="InterPro" id="IPR012944">
    <property type="entry name" value="SusD_RagB_dom"/>
</dbReference>
<dbReference type="GO" id="GO:0009279">
    <property type="term" value="C:cell outer membrane"/>
    <property type="evidence" value="ECO:0007669"/>
    <property type="project" value="UniProtKB-SubCell"/>
</dbReference>
<name>A0A4U1GE54_9SPHI</name>
<dbReference type="InterPro" id="IPR033985">
    <property type="entry name" value="SusD-like_N"/>
</dbReference>
<evidence type="ECO:0000256" key="3">
    <source>
        <dbReference type="ARBA" id="ARBA00022729"/>
    </source>
</evidence>
<comment type="subcellular location">
    <subcellularLocation>
        <location evidence="1">Cell outer membrane</location>
    </subcellularLocation>
</comment>
<proteinExistence type="inferred from homology"/>
<reference evidence="8 9" key="1">
    <citation type="submission" date="2019-04" db="EMBL/GenBank/DDBJ databases">
        <title>Pedobacter sp. RP-1-16 sp. nov., isolated from Arctic soil.</title>
        <authorList>
            <person name="Dahal R.H."/>
            <person name="Kim D.-U."/>
        </authorList>
    </citation>
    <scope>NUCLEOTIDE SEQUENCE [LARGE SCALE GENOMIC DNA]</scope>
    <source>
        <strain evidence="8 9">RP-1-16</strain>
    </source>
</reference>
<evidence type="ECO:0000256" key="5">
    <source>
        <dbReference type="ARBA" id="ARBA00023237"/>
    </source>
</evidence>
<keyword evidence="3" id="KW-0732">Signal</keyword>
<dbReference type="InterPro" id="IPR011990">
    <property type="entry name" value="TPR-like_helical_dom_sf"/>
</dbReference>
<organism evidence="8 9">
    <name type="scientific">Pedobacter hiemivivus</name>
    <dbReference type="NCBI Taxonomy" id="2530454"/>
    <lineage>
        <taxon>Bacteria</taxon>
        <taxon>Pseudomonadati</taxon>
        <taxon>Bacteroidota</taxon>
        <taxon>Sphingobacteriia</taxon>
        <taxon>Sphingobacteriales</taxon>
        <taxon>Sphingobacteriaceae</taxon>
        <taxon>Pedobacter</taxon>
    </lineage>
</organism>
<sequence length="606" mass="68774">MKRNIFFKTVLVIAVISSLSGCKKFLDQVPDDRQTIDDVFKKRSESEKYLAGVYDYIKSNSDWNTANSPWEGLSDEIDITYNDYPTFAMNTGNWDKNRGDYNYWTHYYQGIRRASYFMQRIPENLEIQPELMTQYIAEARVLRAYFYSSILAQYGPFIVLPETVISPDADISIFSIPRSSYDECVNYIIAELEKAIPDLPPGRGSVIDYGRMKRATALAIKSRTLLYAASPLFNGNATYANFKNPDGKILISQIFDVNKWKRAADAAKELIDLPDYSLYREVDPITGLKVYESLKGIFIKAWNSEVIFSRYTKSDDKLGSYDQNGTPYVLGGWSSWGPTQTAVDAYFMANGLPKDDPNSQYTEIGFTNTATAQYAAGTSNMYVGREPRFYNAITFNLSKWINNSSNNSGGTGSAPITIQMYNGGNSGQYNGRNWSRTGYCVRKHVNPNSKVGSNGNIADRPEVLFRLGEIYLNYAEALNEYNPGNPDIKKYINMIRERAGIPQYGAGAGFVPEPADPDAWRVAIRRERRVELAFECHRYFDVRRWKIADQTDGGPFYGMDVNATTTAAFTKRTVFETRVFLPRNYLWNILPSELNKNKNLVGNPGW</sequence>
<evidence type="ECO:0000313" key="9">
    <source>
        <dbReference type="Proteomes" id="UP000309594"/>
    </source>
</evidence>
<evidence type="ECO:0000256" key="2">
    <source>
        <dbReference type="ARBA" id="ARBA00006275"/>
    </source>
</evidence>
<evidence type="ECO:0000259" key="6">
    <source>
        <dbReference type="Pfam" id="PF07980"/>
    </source>
</evidence>
<evidence type="ECO:0000259" key="7">
    <source>
        <dbReference type="Pfam" id="PF14322"/>
    </source>
</evidence>
<evidence type="ECO:0000256" key="4">
    <source>
        <dbReference type="ARBA" id="ARBA00023136"/>
    </source>
</evidence>
<dbReference type="Pfam" id="PF14322">
    <property type="entry name" value="SusD-like_3"/>
    <property type="match status" value="1"/>
</dbReference>
<evidence type="ECO:0000313" key="8">
    <source>
        <dbReference type="EMBL" id="TKC61260.1"/>
    </source>
</evidence>
<dbReference type="Pfam" id="PF07980">
    <property type="entry name" value="SusD_RagB"/>
    <property type="match status" value="1"/>
</dbReference>
<accession>A0A4U1GE54</accession>
<evidence type="ECO:0000256" key="1">
    <source>
        <dbReference type="ARBA" id="ARBA00004442"/>
    </source>
</evidence>
<dbReference type="EMBL" id="SWDX01000004">
    <property type="protein sequence ID" value="TKC61260.1"/>
    <property type="molecule type" value="Genomic_DNA"/>
</dbReference>